<organism evidence="1 2">
    <name type="scientific">Gordonia phage Smoothie</name>
    <dbReference type="NCBI Taxonomy" id="1838078"/>
    <lineage>
        <taxon>Viruses</taxon>
        <taxon>Duplodnaviria</taxon>
        <taxon>Heunggongvirae</taxon>
        <taxon>Uroviricota</taxon>
        <taxon>Caudoviricetes</taxon>
        <taxon>Smoothievirus</taxon>
        <taxon>Smoothievirus smoothie</taxon>
    </lineage>
</organism>
<keyword evidence="2" id="KW-1185">Reference proteome</keyword>
<reference evidence="1 2" key="1">
    <citation type="submission" date="2016-03" db="EMBL/GenBank/DDBJ databases">
        <authorList>
            <person name="Montgomery M.T."/>
            <person name="Guerrero C.A."/>
            <person name="Mavrich T.N."/>
            <person name="Pope W.H."/>
            <person name="Garlena R.A."/>
            <person name="Russell D.A."/>
            <person name="Jacobs-Sera D."/>
            <person name="Hendrix R.W."/>
            <person name="Hatfull G.F."/>
        </authorList>
    </citation>
    <scope>NUCLEOTIDE SEQUENCE [LARGE SCALE GENOMIC DNA]</scope>
</reference>
<dbReference type="Proteomes" id="UP000201458">
    <property type="component" value="Segment"/>
</dbReference>
<sequence>MSYVYSARGFAVHHDGSLVENFSVSGNSFTQIDQTCVVWMGDGARNLLLHDDGSLDPNDRWKLVVRVSMHEGRITGIWVAGDTTTVEATDDALMSIWLSNAQTEYTHLGIGILAW</sequence>
<gene>
    <name evidence="1" type="primary">183</name>
    <name evidence="1" type="ORF">PBI_SMOOTHIE_183</name>
</gene>
<dbReference type="GeneID" id="28378641"/>
<dbReference type="RefSeq" id="YP_009269296.1">
    <property type="nucleotide sequence ID" value="NC_030696.1"/>
</dbReference>
<evidence type="ECO:0000313" key="1">
    <source>
        <dbReference type="EMBL" id="ANA86338.1"/>
    </source>
</evidence>
<proteinExistence type="predicted"/>
<dbReference type="EMBL" id="KU998244">
    <property type="protein sequence ID" value="ANA86338.1"/>
    <property type="molecule type" value="Genomic_DNA"/>
</dbReference>
<evidence type="ECO:0000313" key="2">
    <source>
        <dbReference type="Proteomes" id="UP000201458"/>
    </source>
</evidence>
<protein>
    <submittedName>
        <fullName evidence="1">Uncharacterized protein</fullName>
    </submittedName>
</protein>
<name>A0A160DEN9_9CAUD</name>
<accession>A0A160DEN9</accession>
<dbReference type="KEGG" id="vg:28378641"/>